<reference evidence="2 3" key="2">
    <citation type="journal article" date="2017" name="Front. Plant Sci.">
        <title>Gene Classification and Mining of Molecular Markers Useful in Red Clover (Trifolium pratense) Breeding.</title>
        <authorList>
            <person name="Istvanek J."/>
            <person name="Dluhosova J."/>
            <person name="Dluhos P."/>
            <person name="Patkova L."/>
            <person name="Nedelnik J."/>
            <person name="Repkova J."/>
        </authorList>
    </citation>
    <scope>NUCLEOTIDE SEQUENCE [LARGE SCALE GENOMIC DNA]</scope>
    <source>
        <strain evidence="3">cv. Tatra</strain>
        <tissue evidence="2">Young leaves</tissue>
    </source>
</reference>
<comment type="caution">
    <text evidence="2">The sequence shown here is derived from an EMBL/GenBank/DDBJ whole genome shotgun (WGS) entry which is preliminary data.</text>
</comment>
<gene>
    <name evidence="2" type="ORF">L195_g013203</name>
</gene>
<dbReference type="Proteomes" id="UP000236291">
    <property type="component" value="Unassembled WGS sequence"/>
</dbReference>
<organism evidence="2 3">
    <name type="scientific">Trifolium pratense</name>
    <name type="common">Red clover</name>
    <dbReference type="NCBI Taxonomy" id="57577"/>
    <lineage>
        <taxon>Eukaryota</taxon>
        <taxon>Viridiplantae</taxon>
        <taxon>Streptophyta</taxon>
        <taxon>Embryophyta</taxon>
        <taxon>Tracheophyta</taxon>
        <taxon>Spermatophyta</taxon>
        <taxon>Magnoliopsida</taxon>
        <taxon>eudicotyledons</taxon>
        <taxon>Gunneridae</taxon>
        <taxon>Pentapetalae</taxon>
        <taxon>rosids</taxon>
        <taxon>fabids</taxon>
        <taxon>Fabales</taxon>
        <taxon>Fabaceae</taxon>
        <taxon>Papilionoideae</taxon>
        <taxon>50 kb inversion clade</taxon>
        <taxon>NPAAA clade</taxon>
        <taxon>Hologalegina</taxon>
        <taxon>IRL clade</taxon>
        <taxon>Trifolieae</taxon>
        <taxon>Trifolium</taxon>
    </lineage>
</organism>
<name>A0A2K3PMG7_TRIPR</name>
<evidence type="ECO:0000313" key="2">
    <source>
        <dbReference type="EMBL" id="PNY16482.1"/>
    </source>
</evidence>
<proteinExistence type="predicted"/>
<reference evidence="2 3" key="1">
    <citation type="journal article" date="2014" name="Am. J. Bot.">
        <title>Genome assembly and annotation for red clover (Trifolium pratense; Fabaceae).</title>
        <authorList>
            <person name="Istvanek J."/>
            <person name="Jaros M."/>
            <person name="Krenek A."/>
            <person name="Repkova J."/>
        </authorList>
    </citation>
    <scope>NUCLEOTIDE SEQUENCE [LARGE SCALE GENOMIC DNA]</scope>
    <source>
        <strain evidence="3">cv. Tatra</strain>
        <tissue evidence="2">Young leaves</tissue>
    </source>
</reference>
<feature type="compositionally biased region" description="Low complexity" evidence="1">
    <location>
        <begin position="32"/>
        <end position="48"/>
    </location>
</feature>
<evidence type="ECO:0000256" key="1">
    <source>
        <dbReference type="SAM" id="MobiDB-lite"/>
    </source>
</evidence>
<sequence>MTHVKTLCNACGLRLARLKKAAAKEDCGKNKSPANSTGSSSASTGSPSEEVKKP</sequence>
<dbReference type="AlphaFoldDB" id="A0A2K3PMG7"/>
<protein>
    <submittedName>
        <fullName evidence="2">Uncharacterized protein</fullName>
    </submittedName>
</protein>
<feature type="region of interest" description="Disordered" evidence="1">
    <location>
        <begin position="22"/>
        <end position="54"/>
    </location>
</feature>
<evidence type="ECO:0000313" key="3">
    <source>
        <dbReference type="Proteomes" id="UP000236291"/>
    </source>
</evidence>
<dbReference type="EMBL" id="ASHM01008559">
    <property type="protein sequence ID" value="PNY16482.1"/>
    <property type="molecule type" value="Genomic_DNA"/>
</dbReference>
<accession>A0A2K3PMG7</accession>